<feature type="transmembrane region" description="Helical" evidence="6">
    <location>
        <begin position="440"/>
        <end position="460"/>
    </location>
</feature>
<keyword evidence="2" id="KW-1003">Cell membrane</keyword>
<comment type="subcellular location">
    <subcellularLocation>
        <location evidence="1">Cell membrane</location>
        <topology evidence="1">Multi-pass membrane protein</topology>
    </subcellularLocation>
</comment>
<dbReference type="PANTHER" id="PTHR30619">
    <property type="entry name" value="DNA INTERNALIZATION/COMPETENCE PROTEIN COMEC/REC2"/>
    <property type="match status" value="1"/>
</dbReference>
<evidence type="ECO:0000256" key="1">
    <source>
        <dbReference type="ARBA" id="ARBA00004651"/>
    </source>
</evidence>
<evidence type="ECO:0000256" key="5">
    <source>
        <dbReference type="ARBA" id="ARBA00023136"/>
    </source>
</evidence>
<dbReference type="SMART" id="SM00849">
    <property type="entry name" value="Lactamase_B"/>
    <property type="match status" value="1"/>
</dbReference>
<keyword evidence="3 6" id="KW-0812">Transmembrane</keyword>
<feature type="transmembrane region" description="Helical" evidence="6">
    <location>
        <begin position="309"/>
        <end position="332"/>
    </location>
</feature>
<dbReference type="PANTHER" id="PTHR30619:SF1">
    <property type="entry name" value="RECOMBINATION PROTEIN 2"/>
    <property type="match status" value="1"/>
</dbReference>
<feature type="transmembrane region" description="Helical" evidence="6">
    <location>
        <begin position="25"/>
        <end position="43"/>
    </location>
</feature>
<sequence>MDNAARTPPDLSPQAEAGPLATPPLGPSVAAALLAGVVVCLWLPALPAWPWLALAFVVGFATWLRPPRAGTRIAGALLCGVALAGLHAAVALALQLPATLEGHDFAVSGRIVELPRHEPRRTRFLFRVDGDASQPAALRARLLQLSWYDDRDAAALHIAGPRLQLQPGSHWRLPLRLRAPRGLRNPGTIDSEKRALADRITATGYVRDPDAARQLQRGRGLDAWRGRMSARIARAVPSPSSRFVRALALGDTRALDDADWESLRAIGLTHLIAISGFHVGLVAGFFALLATAGWWWLPSLGRRLPRAHAAALAALAGAMGYAAIAGFALPTVRTLLMIGVVVAARLLRRAQRAVDALALAAIAVLAVDPLSVLAPGFWLSFAGVAWLLWCLPQAAGRTWRARLREFLGAQAVATVGLLPLTVVLFGQASLAGPLANLAAIPWWSLVVVPLALCGTALEALHAGAGSWAWRLSASAFDLSWPWFERLAHSPLALWWLPQPAWFALPLALAGGFWLLLPRGLPGKPLALLLWLPLLWPQRGLPEEGGVEVVVVDVGQGLSVLVRTARHALLYDTGPAQPEGFDAGEQVVVPALHALGVRQLDAVVVSHGDNDHAGGFRAVARVFPPRLSLTPAGAPPLPQGHACIAGTHWRWDGVEFRFLHPVRDFPYLDNESSCVLRVEGAHGAVLLAGDIGEVIERDLLRRDRAGVRTQVVLVAHHGSHGSSDRDFVAATGARWALVSAGYGNRFHHPAPDAVARWRNAGAQVRATLDSGAQRVRLDPTGITFGGERATHPHLWDAAARRDGPARKGPETSG</sequence>
<evidence type="ECO:0000259" key="7">
    <source>
        <dbReference type="SMART" id="SM00849"/>
    </source>
</evidence>
<evidence type="ECO:0000256" key="3">
    <source>
        <dbReference type="ARBA" id="ARBA00022692"/>
    </source>
</evidence>
<reference evidence="8 9" key="1">
    <citation type="submission" date="2022-03" db="EMBL/GenBank/DDBJ databases">
        <title>Luteimonas soily sp. nov., a novel bacterium isolated from the soil.</title>
        <authorList>
            <person name="Zhang X."/>
        </authorList>
    </citation>
    <scope>NUCLEOTIDE SEQUENCE [LARGE SCALE GENOMIC DNA]</scope>
    <source>
        <strain evidence="8 9">50</strain>
    </source>
</reference>
<evidence type="ECO:0000313" key="8">
    <source>
        <dbReference type="EMBL" id="MCJ0824655.1"/>
    </source>
</evidence>
<keyword evidence="9" id="KW-1185">Reference proteome</keyword>
<comment type="caution">
    <text evidence="8">The sequence shown here is derived from an EMBL/GenBank/DDBJ whole genome shotgun (WGS) entry which is preliminary data.</text>
</comment>
<dbReference type="InterPro" id="IPR001279">
    <property type="entry name" value="Metallo-B-lactamas"/>
</dbReference>
<protein>
    <submittedName>
        <fullName evidence="8">DNA internalization-related competence protein ComEC/Rec2</fullName>
    </submittedName>
</protein>
<dbReference type="InterPro" id="IPR004477">
    <property type="entry name" value="ComEC_N"/>
</dbReference>
<dbReference type="InterPro" id="IPR025405">
    <property type="entry name" value="DUF4131"/>
</dbReference>
<feature type="transmembrane region" description="Helical" evidence="6">
    <location>
        <begin position="271"/>
        <end position="297"/>
    </location>
</feature>
<dbReference type="InterPro" id="IPR035681">
    <property type="entry name" value="ComA-like_MBL"/>
</dbReference>
<keyword evidence="4 6" id="KW-1133">Transmembrane helix</keyword>
<dbReference type="NCBIfam" id="TIGR00360">
    <property type="entry name" value="ComEC_N-term"/>
    <property type="match status" value="1"/>
</dbReference>
<name>A0ABT0A100_9GAMM</name>
<feature type="transmembrane region" description="Helical" evidence="6">
    <location>
        <begin position="72"/>
        <end position="94"/>
    </location>
</feature>
<dbReference type="Gene3D" id="3.60.15.10">
    <property type="entry name" value="Ribonuclease Z/Hydroxyacylglutathione hydrolase-like"/>
    <property type="match status" value="1"/>
</dbReference>
<keyword evidence="5 6" id="KW-0472">Membrane</keyword>
<evidence type="ECO:0000256" key="2">
    <source>
        <dbReference type="ARBA" id="ARBA00022475"/>
    </source>
</evidence>
<dbReference type="InterPro" id="IPR004797">
    <property type="entry name" value="Competence_ComEC/Rec2"/>
</dbReference>
<dbReference type="RefSeq" id="WP_243318592.1">
    <property type="nucleotide sequence ID" value="NZ_JALGCL010000001.1"/>
</dbReference>
<evidence type="ECO:0000313" key="9">
    <source>
        <dbReference type="Proteomes" id="UP001165423"/>
    </source>
</evidence>
<dbReference type="Pfam" id="PF03772">
    <property type="entry name" value="Competence"/>
    <property type="match status" value="1"/>
</dbReference>
<dbReference type="InterPro" id="IPR052159">
    <property type="entry name" value="Competence_DNA_uptake"/>
</dbReference>
<organism evidence="8 9">
    <name type="scientific">Cognatiluteimonas sedimenti</name>
    <dbReference type="NCBI Taxonomy" id="2927791"/>
    <lineage>
        <taxon>Bacteria</taxon>
        <taxon>Pseudomonadati</taxon>
        <taxon>Pseudomonadota</taxon>
        <taxon>Gammaproteobacteria</taxon>
        <taxon>Lysobacterales</taxon>
        <taxon>Lysobacteraceae</taxon>
        <taxon>Cognatiluteimonas</taxon>
    </lineage>
</organism>
<feature type="transmembrane region" description="Helical" evidence="6">
    <location>
        <begin position="377"/>
        <end position="395"/>
    </location>
</feature>
<feature type="transmembrane region" description="Helical" evidence="6">
    <location>
        <begin position="407"/>
        <end position="428"/>
    </location>
</feature>
<accession>A0ABT0A100</accession>
<dbReference type="SUPFAM" id="SSF56281">
    <property type="entry name" value="Metallo-hydrolase/oxidoreductase"/>
    <property type="match status" value="1"/>
</dbReference>
<dbReference type="InterPro" id="IPR036866">
    <property type="entry name" value="RibonucZ/Hydroxyglut_hydro"/>
</dbReference>
<gene>
    <name evidence="8" type="ORF">MQC88_01535</name>
</gene>
<evidence type="ECO:0000256" key="4">
    <source>
        <dbReference type="ARBA" id="ARBA00022989"/>
    </source>
</evidence>
<dbReference type="Pfam" id="PF00753">
    <property type="entry name" value="Lactamase_B"/>
    <property type="match status" value="1"/>
</dbReference>
<dbReference type="CDD" id="cd07731">
    <property type="entry name" value="ComA-like_MBL-fold"/>
    <property type="match status" value="1"/>
</dbReference>
<dbReference type="EMBL" id="JALGCL010000001">
    <property type="protein sequence ID" value="MCJ0824655.1"/>
    <property type="molecule type" value="Genomic_DNA"/>
</dbReference>
<feature type="transmembrane region" description="Helical" evidence="6">
    <location>
        <begin position="495"/>
        <end position="516"/>
    </location>
</feature>
<evidence type="ECO:0000256" key="6">
    <source>
        <dbReference type="SAM" id="Phobius"/>
    </source>
</evidence>
<proteinExistence type="predicted"/>
<feature type="domain" description="Metallo-beta-lactamase" evidence="7">
    <location>
        <begin position="555"/>
        <end position="741"/>
    </location>
</feature>
<dbReference type="Pfam" id="PF13567">
    <property type="entry name" value="DUF4131"/>
    <property type="match status" value="1"/>
</dbReference>
<dbReference type="Proteomes" id="UP001165423">
    <property type="component" value="Unassembled WGS sequence"/>
</dbReference>
<dbReference type="NCBIfam" id="TIGR00361">
    <property type="entry name" value="ComEC_Rec2"/>
    <property type="match status" value="1"/>
</dbReference>